<accession>A0A4Y2CB50</accession>
<comment type="caution">
    <text evidence="1">The sequence shown here is derived from an EMBL/GenBank/DDBJ whole genome shotgun (WGS) entry which is preliminary data.</text>
</comment>
<reference evidence="1 2" key="1">
    <citation type="journal article" date="2019" name="Sci. Rep.">
        <title>Orb-weaving spider Araneus ventricosus genome elucidates the spidroin gene catalogue.</title>
        <authorList>
            <person name="Kono N."/>
            <person name="Nakamura H."/>
            <person name="Ohtoshi R."/>
            <person name="Moran D.A.P."/>
            <person name="Shinohara A."/>
            <person name="Yoshida Y."/>
            <person name="Fujiwara M."/>
            <person name="Mori M."/>
            <person name="Tomita M."/>
            <person name="Arakawa K."/>
        </authorList>
    </citation>
    <scope>NUCLEOTIDE SEQUENCE [LARGE SCALE GENOMIC DNA]</scope>
</reference>
<gene>
    <name evidence="1" type="ORF">AVEN_136637_1</name>
</gene>
<protein>
    <submittedName>
        <fullName evidence="1">Uncharacterized protein</fullName>
    </submittedName>
</protein>
<proteinExistence type="predicted"/>
<sequence length="85" mass="9310">MTTTIGDVDPIIQKGASMRYNLNSNKNTSINITEIKRRHVEAVRKFGERVPATSGYGSKLQGTLQSTFCVVSKRDVNLAKPQANG</sequence>
<evidence type="ECO:0000313" key="1">
    <source>
        <dbReference type="EMBL" id="GBM01086.1"/>
    </source>
</evidence>
<organism evidence="1 2">
    <name type="scientific">Araneus ventricosus</name>
    <name type="common">Orbweaver spider</name>
    <name type="synonym">Epeira ventricosa</name>
    <dbReference type="NCBI Taxonomy" id="182803"/>
    <lineage>
        <taxon>Eukaryota</taxon>
        <taxon>Metazoa</taxon>
        <taxon>Ecdysozoa</taxon>
        <taxon>Arthropoda</taxon>
        <taxon>Chelicerata</taxon>
        <taxon>Arachnida</taxon>
        <taxon>Araneae</taxon>
        <taxon>Araneomorphae</taxon>
        <taxon>Entelegynae</taxon>
        <taxon>Araneoidea</taxon>
        <taxon>Araneidae</taxon>
        <taxon>Araneus</taxon>
    </lineage>
</organism>
<dbReference type="EMBL" id="BGPR01000164">
    <property type="protein sequence ID" value="GBM01086.1"/>
    <property type="molecule type" value="Genomic_DNA"/>
</dbReference>
<dbReference type="AlphaFoldDB" id="A0A4Y2CB50"/>
<dbReference type="Proteomes" id="UP000499080">
    <property type="component" value="Unassembled WGS sequence"/>
</dbReference>
<name>A0A4Y2CB50_ARAVE</name>
<evidence type="ECO:0000313" key="2">
    <source>
        <dbReference type="Proteomes" id="UP000499080"/>
    </source>
</evidence>
<keyword evidence="2" id="KW-1185">Reference proteome</keyword>